<protein>
    <recommendedName>
        <fullName evidence="4">FF domain-containing protein</fullName>
    </recommendedName>
</protein>
<dbReference type="InterPro" id="IPR016516">
    <property type="entry name" value="UCP07580"/>
</dbReference>
<proteinExistence type="predicted"/>
<comment type="caution">
    <text evidence="2">The sequence shown here is derived from an EMBL/GenBank/DDBJ whole genome shotgun (WGS) entry which is preliminary data.</text>
</comment>
<organism evidence="2 3">
    <name type="scientific">Sphingopyxis macrogoltabida</name>
    <name type="common">Sphingomonas macrogoltabidus</name>
    <dbReference type="NCBI Taxonomy" id="33050"/>
    <lineage>
        <taxon>Bacteria</taxon>
        <taxon>Pseudomonadati</taxon>
        <taxon>Pseudomonadota</taxon>
        <taxon>Alphaproteobacteria</taxon>
        <taxon>Sphingomonadales</taxon>
        <taxon>Sphingomonadaceae</taxon>
        <taxon>Sphingopyxis</taxon>
    </lineage>
</organism>
<name>A0A2W5L3R6_SPHMC</name>
<accession>A0A2W5L3R6</accession>
<reference evidence="2 3" key="1">
    <citation type="submission" date="2017-08" db="EMBL/GenBank/DDBJ databases">
        <title>Infants hospitalized years apart are colonized by the same room-sourced microbial strains.</title>
        <authorList>
            <person name="Brooks B."/>
            <person name="Olm M.R."/>
            <person name="Firek B.A."/>
            <person name="Baker R."/>
            <person name="Thomas B.C."/>
            <person name="Morowitz M.J."/>
            <person name="Banfield J.F."/>
        </authorList>
    </citation>
    <scope>NUCLEOTIDE SEQUENCE [LARGE SCALE GENOMIC DNA]</scope>
    <source>
        <strain evidence="2">S2_005_003_R2_47</strain>
    </source>
</reference>
<dbReference type="EMBL" id="QFPJ01000004">
    <property type="protein sequence ID" value="PZQ23952.1"/>
    <property type="molecule type" value="Genomic_DNA"/>
</dbReference>
<gene>
    <name evidence="2" type="ORF">DI569_03050</name>
</gene>
<dbReference type="PANTHER" id="PTHR39456">
    <property type="entry name" value="METAL-DEPENDENT HYDROLASE"/>
    <property type="match status" value="1"/>
</dbReference>
<sequence length="297" mass="33835">MSSLSLSPTPKDLSITPRDRRFGRDDAQGRWWMNGDPVASAFLTALSVTFPKGEAMFIEAVKAHRDGVPDKLAREIRAFTQQEVIHSREHVVFNRKAAEAGYDLSELEADVDHIIALIRERPQIVNLMATIALEHYTAVLAAGLLDDPKFLEGAEAEWGALWKWHAIEEIEHKGVAYDTWLHATKDWSRWRRWKAKSLMMLVVTARFWPKRVKGMKLLLAQDGLTGWRVTARIWWYLLGRPGILRKSFLPWLAYFLPGFHPWNHDDRALIGKYESDYADAIMPAQASTAPHEGLAAA</sequence>
<dbReference type="AlphaFoldDB" id="A0A2W5L3R6"/>
<dbReference type="Pfam" id="PF10118">
    <property type="entry name" value="Metal_hydrol"/>
    <property type="match status" value="1"/>
</dbReference>
<dbReference type="PANTHER" id="PTHR39456:SF1">
    <property type="entry name" value="METAL-DEPENDENT HYDROLASE"/>
    <property type="match status" value="1"/>
</dbReference>
<evidence type="ECO:0000256" key="1">
    <source>
        <dbReference type="SAM" id="MobiDB-lite"/>
    </source>
</evidence>
<evidence type="ECO:0000313" key="2">
    <source>
        <dbReference type="EMBL" id="PZQ23952.1"/>
    </source>
</evidence>
<evidence type="ECO:0008006" key="4">
    <source>
        <dbReference type="Google" id="ProtNLM"/>
    </source>
</evidence>
<dbReference type="Proteomes" id="UP000248597">
    <property type="component" value="Unassembled WGS sequence"/>
</dbReference>
<feature type="region of interest" description="Disordered" evidence="1">
    <location>
        <begin position="1"/>
        <end position="21"/>
    </location>
</feature>
<evidence type="ECO:0000313" key="3">
    <source>
        <dbReference type="Proteomes" id="UP000248597"/>
    </source>
</evidence>
<dbReference type="PIRSF" id="PIRSF007580">
    <property type="entry name" value="UCP07580"/>
    <property type="match status" value="1"/>
</dbReference>